<name>A0ABR0NFJ1_GOSAR</name>
<proteinExistence type="predicted"/>
<sequence>MGWAQYYKLLQGCVLDLEEMLTSVHGGHSRTFADEGPFDARRVNFEALNELTSTQSDFDVHFPSRTAWKEFTAKWKNLSNFYIVDVVEISSALEDPVGTNAIHADRNKDNECIRDDE</sequence>
<evidence type="ECO:0000313" key="1">
    <source>
        <dbReference type="EMBL" id="KAK5793781.1"/>
    </source>
</evidence>
<protein>
    <submittedName>
        <fullName evidence="1">Uncharacterized protein</fullName>
    </submittedName>
</protein>
<gene>
    <name evidence="1" type="ORF">PVK06_034939</name>
</gene>
<keyword evidence="2" id="KW-1185">Reference proteome</keyword>
<reference evidence="1 2" key="1">
    <citation type="submission" date="2023-03" db="EMBL/GenBank/DDBJ databases">
        <title>WGS of Gossypium arboreum.</title>
        <authorList>
            <person name="Yu D."/>
        </authorList>
    </citation>
    <scope>NUCLEOTIDE SEQUENCE [LARGE SCALE GENOMIC DNA]</scope>
    <source>
        <tissue evidence="1">Leaf</tissue>
    </source>
</reference>
<organism evidence="1 2">
    <name type="scientific">Gossypium arboreum</name>
    <name type="common">Tree cotton</name>
    <name type="synonym">Gossypium nanking</name>
    <dbReference type="NCBI Taxonomy" id="29729"/>
    <lineage>
        <taxon>Eukaryota</taxon>
        <taxon>Viridiplantae</taxon>
        <taxon>Streptophyta</taxon>
        <taxon>Embryophyta</taxon>
        <taxon>Tracheophyta</taxon>
        <taxon>Spermatophyta</taxon>
        <taxon>Magnoliopsida</taxon>
        <taxon>eudicotyledons</taxon>
        <taxon>Gunneridae</taxon>
        <taxon>Pentapetalae</taxon>
        <taxon>rosids</taxon>
        <taxon>malvids</taxon>
        <taxon>Malvales</taxon>
        <taxon>Malvaceae</taxon>
        <taxon>Malvoideae</taxon>
        <taxon>Gossypium</taxon>
    </lineage>
</organism>
<dbReference type="Proteomes" id="UP001358586">
    <property type="component" value="Chromosome 10"/>
</dbReference>
<accession>A0ABR0NFJ1</accession>
<dbReference type="EMBL" id="JARKNE010000010">
    <property type="protein sequence ID" value="KAK5793781.1"/>
    <property type="molecule type" value="Genomic_DNA"/>
</dbReference>
<comment type="caution">
    <text evidence="1">The sequence shown here is derived from an EMBL/GenBank/DDBJ whole genome shotgun (WGS) entry which is preliminary data.</text>
</comment>
<evidence type="ECO:0000313" key="2">
    <source>
        <dbReference type="Proteomes" id="UP001358586"/>
    </source>
</evidence>